<dbReference type="Proteomes" id="UP000593970">
    <property type="component" value="Plasmid pUW774mp"/>
</dbReference>
<organism evidence="1 2">
    <name type="scientific">Ralstonia solanacearum</name>
    <name type="common">Pseudomonas solanacearum</name>
    <dbReference type="NCBI Taxonomy" id="305"/>
    <lineage>
        <taxon>Bacteria</taxon>
        <taxon>Pseudomonadati</taxon>
        <taxon>Pseudomonadota</taxon>
        <taxon>Betaproteobacteria</taxon>
        <taxon>Burkholderiales</taxon>
        <taxon>Burkholderiaceae</taxon>
        <taxon>Ralstonia</taxon>
        <taxon>Ralstonia solanacearum species complex</taxon>
    </lineage>
</organism>
<dbReference type="Gene3D" id="1.10.620.20">
    <property type="entry name" value="Ribonucleotide Reductase, subunit A"/>
    <property type="match status" value="1"/>
</dbReference>
<dbReference type="EMBL" id="CP051170">
    <property type="protein sequence ID" value="QOK98609.1"/>
    <property type="molecule type" value="Genomic_DNA"/>
</dbReference>
<sequence length="303" mass="33168">MTTADYCSPFHDWHEAAAVRSMAPDAWLVGPPGAWMADDEGSVLAHPALDGERRNRAAAGLLVAHLGFTVALENELISPVARDIAARRLDATYEDGVVVDALRVQCDEAYHAVLAQELVAQVTAMTGVGRPRCAHGFLLHVDRLVSSVPRVNAALLRFSAAVVAETLITKALRDDWLDDGLQHDVRVFLHHHYADEARHSAYFARLLRLAWPQWPSGIREAIRPLWSGLIDAFLAPDAFVVRDVLKDVGLRADEIARVMSETARPKDAARRRHLSARHTLHALRSAGALEEHGSIPAIGLGEA</sequence>
<protein>
    <submittedName>
        <fullName evidence="1">Diiron oxygenase</fullName>
    </submittedName>
</protein>
<reference evidence="2" key="1">
    <citation type="submission" date="2020-04" db="EMBL/GenBank/DDBJ databases">
        <title>Ralstonia solanacearum UW576, UW763, UW773, and UW774.</title>
        <authorList>
            <person name="Steidl O."/>
            <person name="Truchon A."/>
            <person name="Allen C."/>
        </authorList>
    </citation>
    <scope>NUCLEOTIDE SEQUENCE [LARGE SCALE GENOMIC DNA]</scope>
    <source>
        <strain evidence="2">UW774</strain>
        <plasmid evidence="2">pUW774mp</plasmid>
    </source>
</reference>
<keyword evidence="1" id="KW-0614">Plasmid</keyword>
<dbReference type="GO" id="GO:0016491">
    <property type="term" value="F:oxidoreductase activity"/>
    <property type="evidence" value="ECO:0007669"/>
    <property type="project" value="InterPro"/>
</dbReference>
<geneLocation type="plasmid" evidence="1 2">
    <name>pUW774mp</name>
</geneLocation>
<evidence type="ECO:0000313" key="2">
    <source>
        <dbReference type="Proteomes" id="UP000593970"/>
    </source>
</evidence>
<accession>A0AA92QD69</accession>
<gene>
    <name evidence="1" type="ORF">HF909_19295</name>
</gene>
<dbReference type="AlphaFoldDB" id="A0AA92QD69"/>
<dbReference type="InterPro" id="IPR012348">
    <property type="entry name" value="RNR-like"/>
</dbReference>
<dbReference type="Pfam" id="PF11583">
    <property type="entry name" value="AurF"/>
    <property type="match status" value="1"/>
</dbReference>
<name>A0AA92QD69_RALSL</name>
<dbReference type="InterPro" id="IPR025859">
    <property type="entry name" value="AurF/CmlI"/>
</dbReference>
<proteinExistence type="predicted"/>
<evidence type="ECO:0000313" key="1">
    <source>
        <dbReference type="EMBL" id="QOK98609.1"/>
    </source>
</evidence>